<protein>
    <submittedName>
        <fullName evidence="1">Uncharacterized protein</fullName>
    </submittedName>
</protein>
<gene>
    <name evidence="1" type="ORF">DHA2_152631</name>
</gene>
<proteinExistence type="predicted"/>
<dbReference type="Proteomes" id="UP000018320">
    <property type="component" value="Unassembled WGS sequence"/>
</dbReference>
<dbReference type="VEuPathDB" id="GiardiaDB:GL50803_0014846"/>
<accession>V6T8Y0</accession>
<dbReference type="AlphaFoldDB" id="V6T8Y0"/>
<dbReference type="VEuPathDB" id="GiardiaDB:DHA2_152631"/>
<evidence type="ECO:0000313" key="1">
    <source>
        <dbReference type="EMBL" id="ESU35321.1"/>
    </source>
</evidence>
<reference evidence="2" key="1">
    <citation type="submission" date="2012-02" db="EMBL/GenBank/DDBJ databases">
        <title>Genome sequencing of Giardia lamblia Genotypes A2 and B isolates (DH and GS) and comparative analysis with the genomes of Genotypes A1 and E (WB and Pig).</title>
        <authorList>
            <person name="Adam R."/>
            <person name="Dahlstrom E."/>
            <person name="Martens C."/>
            <person name="Bruno D."/>
            <person name="Barbian K."/>
            <person name="Porcella S.F."/>
            <person name="Nash T."/>
        </authorList>
    </citation>
    <scope>NUCLEOTIDE SEQUENCE</scope>
    <source>
        <strain evidence="2">DH</strain>
    </source>
</reference>
<reference evidence="1 2" key="2">
    <citation type="journal article" date="2013" name="Genome Biol. Evol.">
        <title>Genome sequencing of Giardia lamblia genotypes A2 and B isolates (DH and GS) and comparative analysis with the genomes of genotypes A1 and E (WB and Pig).</title>
        <authorList>
            <person name="Adam R.D."/>
            <person name="Dahlstrom E.W."/>
            <person name="Martens C.A."/>
            <person name="Bruno D.P."/>
            <person name="Barbian K.D."/>
            <person name="Ricklefs S.M."/>
            <person name="Hernandez M.M."/>
            <person name="Narla N.P."/>
            <person name="Patel R.B."/>
            <person name="Porcella S.F."/>
            <person name="Nash T.E."/>
        </authorList>
    </citation>
    <scope>NUCLEOTIDE SEQUENCE [LARGE SCALE GENOMIC DNA]</scope>
    <source>
        <strain evidence="1 2">DH</strain>
    </source>
</reference>
<name>V6T8Y0_GIAIN</name>
<dbReference type="VEuPathDB" id="GiardiaDB:GL50581_1619"/>
<dbReference type="VEuPathDB" id="GiardiaDB:QR46_4651"/>
<evidence type="ECO:0000313" key="2">
    <source>
        <dbReference type="Proteomes" id="UP000018320"/>
    </source>
</evidence>
<sequence length="1047" mass="117349">VWPMSTTYHVLIPTNACIRGSKFKSVSMPGDASDIESLSSWSSSRLIKDSRFLLYYRAKRYRTSDNITSVRLYPNIKATKGVSTLETLFSDHDTKQSQGVRGLMDLDPIDKMAYIYKLCKQILEALKELYKVLTTLRKKDPDIPYSHGLLTPSSIYRYPNGQLKLTFYGLRTDSQSDNIYCDLQSLASIYSKLCTKLLVEPDPSFNATVEKLRSSDRVCQLKTMLDFVEARLSKLSGSSGIVGHLIPPSDIEGSIKDGANELALPSSIEVDELEKSSTTGISASARSLHSISDSASTLCPSGETTTMLLESGILIPAKCLDQIHQHYSYPAGQTNPEGLCSIDDGYTMTILLTALQDIQMVCPYLTYFSILSSKHPIQEMKKSISEGNVLQIFTMDNVFEMLRDLSQSTPIMHETLARQEIVLQILKIAFTGASQSEEYGSMDDAKRALLHANMPRFIKFMIQDVNLHPYIMVTDPNLKSREVMEKEIWGLIDKGVECYLSLIAGRGWLCNEAEKGDTTSPKQSTEIANSCITCLKSYLHVAIISYSESFTDQIDTSEACMSIALKCVKLSIFETTFLMYFHSKRCSHVLANNMVAALIKKDASQSSTCSAIECSCICGLLVVYLTSKGTKYLSSTLINELLFIITGCLETSIADASSEEYQKIPLIAKVLINYYVLYLSQCAIELIKESTGVEENIKRCFVCLNVFVSKLHKVLVSSSQQTSNQTHGGPDRYYLLVYIALDCLAKLFRCIGGIERLMVRWLENIYIGDEYAQVYRPICSREEPLFLSYSDLPSTAAQGIGGPAIWQMENCQQNKKKLLIIYRGTVDMLTPQFAELLKSVSRYPALSNSSIVHVRITVIQNVIIEALYTVMQHDSKASIQQYMKPMAALGLRGRLEALLCNSTRDIQSLRDSESKEERGLVGKSSNAASAVRDIYTHSTVRRIVDLHLGINETQTFYIRHLMCENNISRDDFVFDVGNITRWNKNVYLKAAESLQTNRSFATFLKVFDITPNMVFSVMAADTFYRNTPIELLKSDNDATVDFRDMPV</sequence>
<organism evidence="1 2">
    <name type="scientific">Giardia intestinalis</name>
    <name type="common">Giardia lamblia</name>
    <dbReference type="NCBI Taxonomy" id="5741"/>
    <lineage>
        <taxon>Eukaryota</taxon>
        <taxon>Metamonada</taxon>
        <taxon>Diplomonadida</taxon>
        <taxon>Hexamitidae</taxon>
        <taxon>Giardiinae</taxon>
        <taxon>Giardia</taxon>
    </lineage>
</organism>
<dbReference type="EMBL" id="AHGT01000088">
    <property type="protein sequence ID" value="ESU35321.1"/>
    <property type="molecule type" value="Genomic_DNA"/>
</dbReference>
<feature type="non-terminal residue" evidence="1">
    <location>
        <position position="1"/>
    </location>
</feature>
<comment type="caution">
    <text evidence="1">The sequence shown here is derived from an EMBL/GenBank/DDBJ whole genome shotgun (WGS) entry which is preliminary data.</text>
</comment>